<dbReference type="RefSeq" id="WP_025411972.1">
    <property type="nucleotide sequence ID" value="NZ_CP007128.1"/>
</dbReference>
<feature type="binding site" evidence="7">
    <location>
        <position position="66"/>
    </location>
    <ligand>
        <name>tRNA</name>
        <dbReference type="ChEBI" id="CHEBI:17843"/>
    </ligand>
</feature>
<evidence type="ECO:0000256" key="9">
    <source>
        <dbReference type="RuleBase" id="RU004320"/>
    </source>
</evidence>
<comment type="catalytic activity">
    <reaction evidence="7 8">
        <text>an N-acyl-L-alpha-aminoacyl-tRNA + H2O = an N-acyl-L-amino acid + a tRNA + H(+)</text>
        <dbReference type="Rhea" id="RHEA:54448"/>
        <dbReference type="Rhea" id="RHEA-COMP:10123"/>
        <dbReference type="Rhea" id="RHEA-COMP:13883"/>
        <dbReference type="ChEBI" id="CHEBI:15377"/>
        <dbReference type="ChEBI" id="CHEBI:15378"/>
        <dbReference type="ChEBI" id="CHEBI:59874"/>
        <dbReference type="ChEBI" id="CHEBI:78442"/>
        <dbReference type="ChEBI" id="CHEBI:138191"/>
        <dbReference type="EC" id="3.1.1.29"/>
    </reaction>
</comment>
<keyword evidence="3 7" id="KW-0378">Hydrolase</keyword>
<evidence type="ECO:0000256" key="5">
    <source>
        <dbReference type="ARBA" id="ARBA00038063"/>
    </source>
</evidence>
<feature type="site" description="Discriminates between blocked and unblocked aminoacyl-tRNA" evidence="7">
    <location>
        <position position="9"/>
    </location>
</feature>
<evidence type="ECO:0000256" key="4">
    <source>
        <dbReference type="ARBA" id="ARBA00022884"/>
    </source>
</evidence>
<dbReference type="EC" id="3.1.1.29" evidence="1 7"/>
<dbReference type="Pfam" id="PF01195">
    <property type="entry name" value="Pept_tRNA_hydro"/>
    <property type="match status" value="1"/>
</dbReference>
<feature type="binding site" evidence="7">
    <location>
        <position position="113"/>
    </location>
    <ligand>
        <name>tRNA</name>
        <dbReference type="ChEBI" id="CHEBI:17843"/>
    </ligand>
</feature>
<evidence type="ECO:0000256" key="3">
    <source>
        <dbReference type="ARBA" id="ARBA00022801"/>
    </source>
</evidence>
<protein>
    <recommendedName>
        <fullName evidence="6 7">Peptidyl-tRNA hydrolase</fullName>
        <shortName evidence="7">Pth</shortName>
        <ecNumber evidence="1 7">3.1.1.29</ecNumber>
    </recommendedName>
</protein>
<dbReference type="STRING" id="861299.J421_2965"/>
<keyword evidence="4 7" id="KW-0694">RNA-binding</keyword>
<sequence length="193" mass="21606">MKVILGLGNPGKEYEATRHNVGWWVLDHLADVWRFDGWRKDGEALVSTGLVGPHKVRLVKPQTYYNLSGSVLRPYLRRPFWSAKVDLFVVCDDVALPIGRYRIRPQGSAGGSNGLKSIETTLASQDYPRLRIGTGPPPDAPPIGRLVDYVLSPMDPLDRRIVHDLLPRLTDACETWARDGVVAAMNKHNRTDQ</sequence>
<dbReference type="OrthoDB" id="9800507at2"/>
<evidence type="ECO:0000256" key="2">
    <source>
        <dbReference type="ARBA" id="ARBA00022555"/>
    </source>
</evidence>
<dbReference type="PANTHER" id="PTHR17224">
    <property type="entry name" value="PEPTIDYL-TRNA HYDROLASE"/>
    <property type="match status" value="1"/>
</dbReference>
<dbReference type="InterPro" id="IPR001328">
    <property type="entry name" value="Pept_tRNA_hydro"/>
</dbReference>
<comment type="subunit">
    <text evidence="7">Monomer.</text>
</comment>
<dbReference type="Gene3D" id="3.40.50.1470">
    <property type="entry name" value="Peptidyl-tRNA hydrolase"/>
    <property type="match status" value="1"/>
</dbReference>
<evidence type="ECO:0000313" key="10">
    <source>
        <dbReference type="EMBL" id="AHG90502.1"/>
    </source>
</evidence>
<evidence type="ECO:0000256" key="1">
    <source>
        <dbReference type="ARBA" id="ARBA00013260"/>
    </source>
</evidence>
<dbReference type="AlphaFoldDB" id="W0RJ95"/>
<comment type="similarity">
    <text evidence="5 7 9">Belongs to the PTH family.</text>
</comment>
<dbReference type="FunCoup" id="W0RJ95">
    <property type="interactions" value="469"/>
</dbReference>
<feature type="binding site" evidence="7">
    <location>
        <position position="14"/>
    </location>
    <ligand>
        <name>tRNA</name>
        <dbReference type="ChEBI" id="CHEBI:17843"/>
    </ligand>
</feature>
<proteinExistence type="inferred from homology"/>
<dbReference type="InParanoid" id="W0RJ95"/>
<comment type="function">
    <text evidence="7">Catalyzes the release of premature peptidyl moieties from peptidyl-tRNA molecules trapped in stalled 50S ribosomal subunits, and thus maintains levels of free tRNAs and 50S ribosomes.</text>
</comment>
<dbReference type="eggNOG" id="COG0193">
    <property type="taxonomic scope" value="Bacteria"/>
</dbReference>
<dbReference type="Proteomes" id="UP000019151">
    <property type="component" value="Chromosome"/>
</dbReference>
<dbReference type="InterPro" id="IPR036416">
    <property type="entry name" value="Pept_tRNA_hydro_sf"/>
</dbReference>
<name>W0RJ95_9BACT</name>
<keyword evidence="2 7" id="KW-0820">tRNA-binding</keyword>
<evidence type="ECO:0000256" key="7">
    <source>
        <dbReference type="HAMAP-Rule" id="MF_00083"/>
    </source>
</evidence>
<keyword evidence="11" id="KW-1185">Reference proteome</keyword>
<organism evidence="10 11">
    <name type="scientific">Gemmatirosa kalamazoonensis</name>
    <dbReference type="NCBI Taxonomy" id="861299"/>
    <lineage>
        <taxon>Bacteria</taxon>
        <taxon>Pseudomonadati</taxon>
        <taxon>Gemmatimonadota</taxon>
        <taxon>Gemmatimonadia</taxon>
        <taxon>Gemmatimonadales</taxon>
        <taxon>Gemmatimonadaceae</taxon>
        <taxon>Gemmatirosa</taxon>
    </lineage>
</organism>
<feature type="site" description="Stabilizes the basic form of H active site to accept a proton" evidence="7">
    <location>
        <position position="92"/>
    </location>
</feature>
<dbReference type="GO" id="GO:0072344">
    <property type="term" value="P:rescue of stalled ribosome"/>
    <property type="evidence" value="ECO:0007669"/>
    <property type="project" value="UniProtKB-UniRule"/>
</dbReference>
<dbReference type="HOGENOM" id="CLU_062456_4_1_0"/>
<reference evidence="10 11" key="1">
    <citation type="journal article" date="2014" name="Genome Announc.">
        <title>Genome Sequence and Methylome of Soil Bacterium Gemmatirosa kalamazoonensis KBS708T, a Member of the Rarely Cultivated Gemmatimonadetes Phylum.</title>
        <authorList>
            <person name="Debruyn J.M."/>
            <person name="Radosevich M."/>
            <person name="Wommack K.E."/>
            <person name="Polson S.W."/>
            <person name="Hauser L.J."/>
            <person name="Fawaz M.N."/>
            <person name="Korlach J."/>
            <person name="Tsai Y.C."/>
        </authorList>
    </citation>
    <scope>NUCLEOTIDE SEQUENCE [LARGE SCALE GENOMIC DNA]</scope>
    <source>
        <strain evidence="10 11">KBS708</strain>
    </source>
</reference>
<dbReference type="HAMAP" id="MF_00083">
    <property type="entry name" value="Pept_tRNA_hydro_bact"/>
    <property type="match status" value="1"/>
</dbReference>
<dbReference type="SUPFAM" id="SSF53178">
    <property type="entry name" value="Peptidyl-tRNA hydrolase-like"/>
    <property type="match status" value="1"/>
</dbReference>
<dbReference type="KEGG" id="gba:J421_2965"/>
<evidence type="ECO:0000256" key="8">
    <source>
        <dbReference type="RuleBase" id="RU000673"/>
    </source>
</evidence>
<dbReference type="GO" id="GO:0000049">
    <property type="term" value="F:tRNA binding"/>
    <property type="evidence" value="ECO:0007669"/>
    <property type="project" value="UniProtKB-UniRule"/>
</dbReference>
<dbReference type="GO" id="GO:0005737">
    <property type="term" value="C:cytoplasm"/>
    <property type="evidence" value="ECO:0007669"/>
    <property type="project" value="UniProtKB-SubCell"/>
</dbReference>
<dbReference type="NCBIfam" id="TIGR00447">
    <property type="entry name" value="pth"/>
    <property type="match status" value="1"/>
</dbReference>
<gene>
    <name evidence="7" type="primary">pth</name>
    <name evidence="10" type="ORF">J421_2965</name>
</gene>
<keyword evidence="7" id="KW-0963">Cytoplasm</keyword>
<feature type="active site" description="Proton acceptor" evidence="7">
    <location>
        <position position="19"/>
    </location>
</feature>
<feature type="binding site" evidence="7">
    <location>
        <position position="64"/>
    </location>
    <ligand>
        <name>tRNA</name>
        <dbReference type="ChEBI" id="CHEBI:17843"/>
    </ligand>
</feature>
<dbReference type="PANTHER" id="PTHR17224:SF1">
    <property type="entry name" value="PEPTIDYL-TRNA HYDROLASE"/>
    <property type="match status" value="1"/>
</dbReference>
<evidence type="ECO:0000313" key="11">
    <source>
        <dbReference type="Proteomes" id="UP000019151"/>
    </source>
</evidence>
<dbReference type="GO" id="GO:0004045">
    <property type="term" value="F:peptidyl-tRNA hydrolase activity"/>
    <property type="evidence" value="ECO:0007669"/>
    <property type="project" value="UniProtKB-UniRule"/>
</dbReference>
<dbReference type="GO" id="GO:0006515">
    <property type="term" value="P:protein quality control for misfolded or incompletely synthesized proteins"/>
    <property type="evidence" value="ECO:0007669"/>
    <property type="project" value="UniProtKB-UniRule"/>
</dbReference>
<comment type="subcellular location">
    <subcellularLocation>
        <location evidence="7">Cytoplasm</location>
    </subcellularLocation>
</comment>
<evidence type="ECO:0000256" key="6">
    <source>
        <dbReference type="ARBA" id="ARBA00050038"/>
    </source>
</evidence>
<dbReference type="PATRIC" id="fig|861299.3.peg.3017"/>
<dbReference type="PROSITE" id="PS01195">
    <property type="entry name" value="PEPT_TRNA_HYDROL_1"/>
    <property type="match status" value="1"/>
</dbReference>
<accession>W0RJ95</accession>
<dbReference type="CDD" id="cd00462">
    <property type="entry name" value="PTH"/>
    <property type="match status" value="1"/>
</dbReference>
<dbReference type="EMBL" id="CP007128">
    <property type="protein sequence ID" value="AHG90502.1"/>
    <property type="molecule type" value="Genomic_DNA"/>
</dbReference>
<comment type="function">
    <text evidence="7">Hydrolyzes ribosome-free peptidyl-tRNAs (with 1 or more amino acids incorporated), which drop off the ribosome during protein synthesis, or as a result of ribosome stalling.</text>
</comment>
<dbReference type="InterPro" id="IPR018171">
    <property type="entry name" value="Pept_tRNA_hydro_CS"/>
</dbReference>